<gene>
    <name evidence="5" type="ORF">E4656_11185</name>
</gene>
<evidence type="ECO:0000259" key="4">
    <source>
        <dbReference type="PROSITE" id="PS50949"/>
    </source>
</evidence>
<evidence type="ECO:0000256" key="2">
    <source>
        <dbReference type="ARBA" id="ARBA00023125"/>
    </source>
</evidence>
<dbReference type="InterPro" id="IPR000524">
    <property type="entry name" value="Tscrpt_reg_HTH_GntR"/>
</dbReference>
<proteinExistence type="predicted"/>
<dbReference type="Gene3D" id="1.10.10.10">
    <property type="entry name" value="Winged helix-like DNA-binding domain superfamily/Winged helix DNA-binding domain"/>
    <property type="match status" value="1"/>
</dbReference>
<dbReference type="SMART" id="SM00866">
    <property type="entry name" value="UTRA"/>
    <property type="match status" value="1"/>
</dbReference>
<dbReference type="GO" id="GO:0003700">
    <property type="term" value="F:DNA-binding transcription factor activity"/>
    <property type="evidence" value="ECO:0007669"/>
    <property type="project" value="InterPro"/>
</dbReference>
<dbReference type="GO" id="GO:0003677">
    <property type="term" value="F:DNA binding"/>
    <property type="evidence" value="ECO:0007669"/>
    <property type="project" value="UniProtKB-KW"/>
</dbReference>
<comment type="caution">
    <text evidence="5">The sequence shown here is derived from an EMBL/GenBank/DDBJ whole genome shotgun (WGS) entry which is preliminary data.</text>
</comment>
<dbReference type="InterPro" id="IPR050679">
    <property type="entry name" value="Bact_HTH_transcr_reg"/>
</dbReference>
<keyword evidence="3" id="KW-0804">Transcription</keyword>
<dbReference type="RefSeq" id="WP_135483333.1">
    <property type="nucleotide sequence ID" value="NZ_SRMF01000003.1"/>
</dbReference>
<dbReference type="PANTHER" id="PTHR44846:SF1">
    <property type="entry name" value="MANNOSYL-D-GLYCERATE TRANSPORT_METABOLISM SYSTEM REPRESSOR MNGR-RELATED"/>
    <property type="match status" value="1"/>
</dbReference>
<reference evidence="5 6" key="1">
    <citation type="submission" date="2019-04" db="EMBL/GenBank/DDBJ databases">
        <title>Natronospirillum operosus gen. nov., sp. nov., a haloalkaliphilic satellite isolated from decaying biomass of laboratory culture of cyanobacterium Geitlerinema sp. and proposal of Natronospirillaceae fam. nov. and Saccharospirillaceae fam. nov.</title>
        <authorList>
            <person name="Kevbrin V."/>
            <person name="Boltyanskaya Y."/>
            <person name="Koziaeva V."/>
            <person name="Grouzdev D.S."/>
            <person name="Park M."/>
            <person name="Cho J."/>
        </authorList>
    </citation>
    <scope>NUCLEOTIDE SEQUENCE [LARGE SCALE GENOMIC DNA]</scope>
    <source>
        <strain evidence="5 6">G-116</strain>
    </source>
</reference>
<dbReference type="InterPro" id="IPR036388">
    <property type="entry name" value="WH-like_DNA-bd_sf"/>
</dbReference>
<dbReference type="CDD" id="cd07377">
    <property type="entry name" value="WHTH_GntR"/>
    <property type="match status" value="1"/>
</dbReference>
<dbReference type="Gene3D" id="3.40.1410.10">
    <property type="entry name" value="Chorismate lyase-like"/>
    <property type="match status" value="1"/>
</dbReference>
<dbReference type="Proteomes" id="UP000297475">
    <property type="component" value="Unassembled WGS sequence"/>
</dbReference>
<dbReference type="PROSITE" id="PS50949">
    <property type="entry name" value="HTH_GNTR"/>
    <property type="match status" value="1"/>
</dbReference>
<dbReference type="Pfam" id="PF07702">
    <property type="entry name" value="UTRA"/>
    <property type="match status" value="1"/>
</dbReference>
<dbReference type="GO" id="GO:0045892">
    <property type="term" value="P:negative regulation of DNA-templated transcription"/>
    <property type="evidence" value="ECO:0007669"/>
    <property type="project" value="TreeGrafter"/>
</dbReference>
<keyword evidence="2" id="KW-0238">DNA-binding</keyword>
<dbReference type="EMBL" id="SRMF01000003">
    <property type="protein sequence ID" value="TGG93595.1"/>
    <property type="molecule type" value="Genomic_DNA"/>
</dbReference>
<dbReference type="SUPFAM" id="SSF46785">
    <property type="entry name" value="Winged helix' DNA-binding domain"/>
    <property type="match status" value="1"/>
</dbReference>
<name>A0A4Z0WB56_9GAMM</name>
<keyword evidence="6" id="KW-1185">Reference proteome</keyword>
<evidence type="ECO:0000256" key="1">
    <source>
        <dbReference type="ARBA" id="ARBA00023015"/>
    </source>
</evidence>
<dbReference type="SUPFAM" id="SSF64288">
    <property type="entry name" value="Chorismate lyase-like"/>
    <property type="match status" value="1"/>
</dbReference>
<sequence>MVTQSGKSLHHQVMEDLLRRITVELSGDDMLPSEKQLCAEYGVSRITIRAAIAKLVDRGLLFRKRGVGTFVTRSDNSSNRTFNLIGYLDEIQSHTYDIVCDRAIPASEPIAKHLDLSTGQDVRHIRSAVKRNGEVITVSDSYTPDTAQARITAHDFNAGVPTFHALSQRLGIKLDHAAQTLCATAVQKPYSDLLGVADGTPVIKADRIYLTRDDKPVQFVEIRYHPERFQLSVDLILRENTTLNFRPDSSRNSI</sequence>
<evidence type="ECO:0000313" key="5">
    <source>
        <dbReference type="EMBL" id="TGG93595.1"/>
    </source>
</evidence>
<accession>A0A4Z0WB56</accession>
<feature type="domain" description="HTH gntR-type" evidence="4">
    <location>
        <begin position="7"/>
        <end position="74"/>
    </location>
</feature>
<dbReference type="SMART" id="SM00345">
    <property type="entry name" value="HTH_GNTR"/>
    <property type="match status" value="1"/>
</dbReference>
<dbReference type="InterPro" id="IPR036390">
    <property type="entry name" value="WH_DNA-bd_sf"/>
</dbReference>
<dbReference type="OrthoDB" id="9808698at2"/>
<dbReference type="Pfam" id="PF00392">
    <property type="entry name" value="GntR"/>
    <property type="match status" value="1"/>
</dbReference>
<evidence type="ECO:0000256" key="3">
    <source>
        <dbReference type="ARBA" id="ARBA00023163"/>
    </source>
</evidence>
<dbReference type="InterPro" id="IPR011663">
    <property type="entry name" value="UTRA"/>
</dbReference>
<protein>
    <submittedName>
        <fullName evidence="5">GntR family transcriptional regulator</fullName>
    </submittedName>
</protein>
<evidence type="ECO:0000313" key="6">
    <source>
        <dbReference type="Proteomes" id="UP000297475"/>
    </source>
</evidence>
<dbReference type="InterPro" id="IPR028978">
    <property type="entry name" value="Chorismate_lyase_/UTRA_dom_sf"/>
</dbReference>
<dbReference type="PANTHER" id="PTHR44846">
    <property type="entry name" value="MANNOSYL-D-GLYCERATE TRANSPORT/METABOLISM SYSTEM REPRESSOR MNGR-RELATED"/>
    <property type="match status" value="1"/>
</dbReference>
<organism evidence="5 6">
    <name type="scientific">Natronospirillum operosum</name>
    <dbReference type="NCBI Taxonomy" id="2759953"/>
    <lineage>
        <taxon>Bacteria</taxon>
        <taxon>Pseudomonadati</taxon>
        <taxon>Pseudomonadota</taxon>
        <taxon>Gammaproteobacteria</taxon>
        <taxon>Oceanospirillales</taxon>
        <taxon>Natronospirillaceae</taxon>
        <taxon>Natronospirillum</taxon>
    </lineage>
</organism>
<dbReference type="PRINTS" id="PR00035">
    <property type="entry name" value="HTHGNTR"/>
</dbReference>
<keyword evidence="1" id="KW-0805">Transcription regulation</keyword>
<dbReference type="AlphaFoldDB" id="A0A4Z0WB56"/>